<keyword evidence="2" id="KW-1185">Reference proteome</keyword>
<name>A0A9P7FRT3_9AGAR</name>
<evidence type="ECO:0000313" key="1">
    <source>
        <dbReference type="EMBL" id="KAG5637337.1"/>
    </source>
</evidence>
<evidence type="ECO:0000313" key="2">
    <source>
        <dbReference type="Proteomes" id="UP000717328"/>
    </source>
</evidence>
<dbReference type="OrthoDB" id="3229269at2759"/>
<accession>A0A9P7FRT3</accession>
<dbReference type="EMBL" id="JABCKI010005838">
    <property type="protein sequence ID" value="KAG5637337.1"/>
    <property type="molecule type" value="Genomic_DNA"/>
</dbReference>
<dbReference type="Proteomes" id="UP000717328">
    <property type="component" value="Unassembled WGS sequence"/>
</dbReference>
<protein>
    <submittedName>
        <fullName evidence="1">Uncharacterized protein</fullName>
    </submittedName>
</protein>
<organism evidence="1 2">
    <name type="scientific">Sphagnurus paluster</name>
    <dbReference type="NCBI Taxonomy" id="117069"/>
    <lineage>
        <taxon>Eukaryota</taxon>
        <taxon>Fungi</taxon>
        <taxon>Dikarya</taxon>
        <taxon>Basidiomycota</taxon>
        <taxon>Agaricomycotina</taxon>
        <taxon>Agaricomycetes</taxon>
        <taxon>Agaricomycetidae</taxon>
        <taxon>Agaricales</taxon>
        <taxon>Tricholomatineae</taxon>
        <taxon>Lyophyllaceae</taxon>
        <taxon>Sphagnurus</taxon>
    </lineage>
</organism>
<reference evidence="1" key="1">
    <citation type="submission" date="2021-02" db="EMBL/GenBank/DDBJ databases">
        <authorList>
            <person name="Nieuwenhuis M."/>
            <person name="Van De Peppel L.J.J."/>
        </authorList>
    </citation>
    <scope>NUCLEOTIDE SEQUENCE</scope>
    <source>
        <strain evidence="1">D49</strain>
    </source>
</reference>
<reference evidence="1" key="2">
    <citation type="submission" date="2021-10" db="EMBL/GenBank/DDBJ databases">
        <title>Phylogenomics reveals ancestral predisposition of the termite-cultivated fungus Termitomyces towards a domesticated lifestyle.</title>
        <authorList>
            <person name="Auxier B."/>
            <person name="Grum-Grzhimaylo A."/>
            <person name="Cardenas M.E."/>
            <person name="Lodge J.D."/>
            <person name="Laessoe T."/>
            <person name="Pedersen O."/>
            <person name="Smith M.E."/>
            <person name="Kuyper T.W."/>
            <person name="Franco-Molano E.A."/>
            <person name="Baroni T.J."/>
            <person name="Aanen D.K."/>
        </authorList>
    </citation>
    <scope>NUCLEOTIDE SEQUENCE</scope>
    <source>
        <strain evidence="1">D49</strain>
    </source>
</reference>
<gene>
    <name evidence="1" type="ORF">H0H81_004893</name>
</gene>
<comment type="caution">
    <text evidence="1">The sequence shown here is derived from an EMBL/GenBank/DDBJ whole genome shotgun (WGS) entry which is preliminary data.</text>
</comment>
<dbReference type="AlphaFoldDB" id="A0A9P7FRT3"/>
<sequence length="276" mass="31992">MMPGGQQSQYQEMDPELELKPFKIAPELEDLILEWCVHLYPLRKASTFARISKRTQKRVEPIIYRTIKLSGNLESGKTSHHLPFLFCIRARPKAFFARHVVNLMIEFSVPDGCVPEILEACTGVRNLALLQWNDRSNSLPSLMRPLCENLTSLSAPSRILGNMAAAGLVCPNVRQMTIFTNENMRFPPFDWLPNLKFVETAYEISHLYSNGQWLSETRQVLAGVPNLRGLSVRVWDSTGIIWRSFQDSPEIQDRRVSVRYSHRLEDLWWDYTFHQR</sequence>
<proteinExistence type="predicted"/>